<organism evidence="3 4">
    <name type="scientific">Streptomyces endophyticus</name>
    <dbReference type="NCBI Taxonomy" id="714166"/>
    <lineage>
        <taxon>Bacteria</taxon>
        <taxon>Bacillati</taxon>
        <taxon>Actinomycetota</taxon>
        <taxon>Actinomycetes</taxon>
        <taxon>Kitasatosporales</taxon>
        <taxon>Streptomycetaceae</taxon>
        <taxon>Streptomyces</taxon>
    </lineage>
</organism>
<dbReference type="RefSeq" id="WP_326021580.1">
    <property type="nucleotide sequence ID" value="NZ_JAOZYC010000160.1"/>
</dbReference>
<dbReference type="PRINTS" id="PR01438">
    <property type="entry name" value="UNVRSLSTRESS"/>
</dbReference>
<evidence type="ECO:0000256" key="1">
    <source>
        <dbReference type="ARBA" id="ARBA00008791"/>
    </source>
</evidence>
<name>A0ABU6FF04_9ACTN</name>
<dbReference type="InterPro" id="IPR006015">
    <property type="entry name" value="Universal_stress_UspA"/>
</dbReference>
<dbReference type="PANTHER" id="PTHR46268:SF6">
    <property type="entry name" value="UNIVERSAL STRESS PROTEIN UP12"/>
    <property type="match status" value="1"/>
</dbReference>
<feature type="domain" description="UspA" evidence="2">
    <location>
        <begin position="9"/>
        <end position="134"/>
    </location>
</feature>
<gene>
    <name evidence="3" type="ORF">OKJ99_32435</name>
</gene>
<dbReference type="Proteomes" id="UP001354931">
    <property type="component" value="Unassembled WGS sequence"/>
</dbReference>
<comment type="similarity">
    <text evidence="1">Belongs to the universal stress protein A family.</text>
</comment>
<comment type="caution">
    <text evidence="3">The sequence shown here is derived from an EMBL/GenBank/DDBJ whole genome shotgun (WGS) entry which is preliminary data.</text>
</comment>
<dbReference type="Gene3D" id="3.40.50.620">
    <property type="entry name" value="HUPs"/>
    <property type="match status" value="2"/>
</dbReference>
<keyword evidence="4" id="KW-1185">Reference proteome</keyword>
<dbReference type="Pfam" id="PF00582">
    <property type="entry name" value="Usp"/>
    <property type="match status" value="2"/>
</dbReference>
<dbReference type="SUPFAM" id="SSF52402">
    <property type="entry name" value="Adenine nucleotide alpha hydrolases-like"/>
    <property type="match status" value="2"/>
</dbReference>
<reference evidence="3 4" key="1">
    <citation type="submission" date="2022-10" db="EMBL/GenBank/DDBJ databases">
        <authorList>
            <person name="Xie J."/>
            <person name="Shen N."/>
        </authorList>
    </citation>
    <scope>NUCLEOTIDE SEQUENCE [LARGE SCALE GENOMIC DNA]</scope>
    <source>
        <strain evidence="3 4">YIM65594</strain>
    </source>
</reference>
<evidence type="ECO:0000313" key="4">
    <source>
        <dbReference type="Proteomes" id="UP001354931"/>
    </source>
</evidence>
<evidence type="ECO:0000259" key="2">
    <source>
        <dbReference type="Pfam" id="PF00582"/>
    </source>
</evidence>
<feature type="domain" description="UspA" evidence="2">
    <location>
        <begin position="148"/>
        <end position="283"/>
    </location>
</feature>
<evidence type="ECO:0000313" key="3">
    <source>
        <dbReference type="EMBL" id="MEB8342212.1"/>
    </source>
</evidence>
<accession>A0ABU6FF04</accession>
<sequence length="285" mass="30465">MTTSRVLSVGTDASRESVHAADWAAREALRRRLPLRLVQAAGTERPAPRLPDVDLPDRGVLDVVALRLSYAHPALEIIARRRAEQPVEALLDAAAESEALVLGTRGFTGYSGFLVGSVALAVTTRATRPVVLVRAGGLPEDEWEGPDFRPVVVGLDVTAPVDDLLSYAFEAAALRGAPLHALHAWTLPPLRGLQPGGAGPGDAARQEERLRRSLAEAVQAWRTKYPEVRVEERLLYGQPGHHLLKAATGASLTVVGRRTDASRLGCTAHSVVHHVTSPVAIVPHG</sequence>
<dbReference type="InterPro" id="IPR014729">
    <property type="entry name" value="Rossmann-like_a/b/a_fold"/>
</dbReference>
<dbReference type="InterPro" id="IPR006016">
    <property type="entry name" value="UspA"/>
</dbReference>
<dbReference type="EMBL" id="JAOZYC010000160">
    <property type="protein sequence ID" value="MEB8342212.1"/>
    <property type="molecule type" value="Genomic_DNA"/>
</dbReference>
<proteinExistence type="inferred from homology"/>
<dbReference type="PANTHER" id="PTHR46268">
    <property type="entry name" value="STRESS RESPONSE PROTEIN NHAX"/>
    <property type="match status" value="1"/>
</dbReference>
<protein>
    <submittedName>
        <fullName evidence="3">Universal stress protein</fullName>
    </submittedName>
</protein>